<organism evidence="8 9">
    <name type="scientific">Virgisporangium aurantiacum</name>
    <dbReference type="NCBI Taxonomy" id="175570"/>
    <lineage>
        <taxon>Bacteria</taxon>
        <taxon>Bacillati</taxon>
        <taxon>Actinomycetota</taxon>
        <taxon>Actinomycetes</taxon>
        <taxon>Micromonosporales</taxon>
        <taxon>Micromonosporaceae</taxon>
        <taxon>Virgisporangium</taxon>
    </lineage>
</organism>
<feature type="domain" description="RNA polymerase sigma factor 70 region 4 type 2" evidence="7">
    <location>
        <begin position="99"/>
        <end position="151"/>
    </location>
</feature>
<evidence type="ECO:0000256" key="2">
    <source>
        <dbReference type="ARBA" id="ARBA00023015"/>
    </source>
</evidence>
<evidence type="ECO:0000256" key="4">
    <source>
        <dbReference type="ARBA" id="ARBA00023125"/>
    </source>
</evidence>
<dbReference type="PANTHER" id="PTHR43133:SF50">
    <property type="entry name" value="ECF RNA POLYMERASE SIGMA FACTOR SIGM"/>
    <property type="match status" value="1"/>
</dbReference>
<dbReference type="InterPro" id="IPR013249">
    <property type="entry name" value="RNA_pol_sigma70_r4_t2"/>
</dbReference>
<keyword evidence="5" id="KW-0804">Transcription</keyword>
<evidence type="ECO:0000259" key="6">
    <source>
        <dbReference type="Pfam" id="PF04542"/>
    </source>
</evidence>
<dbReference type="AlphaFoldDB" id="A0A8J3Z5C1"/>
<dbReference type="GO" id="GO:0016987">
    <property type="term" value="F:sigma factor activity"/>
    <property type="evidence" value="ECO:0007669"/>
    <property type="project" value="UniProtKB-KW"/>
</dbReference>
<dbReference type="CDD" id="cd06171">
    <property type="entry name" value="Sigma70_r4"/>
    <property type="match status" value="1"/>
</dbReference>
<dbReference type="RefSeq" id="WP_203997545.1">
    <property type="nucleotide sequence ID" value="NZ_BOPG01000033.1"/>
</dbReference>
<dbReference type="GO" id="GO:0003677">
    <property type="term" value="F:DNA binding"/>
    <property type="evidence" value="ECO:0007669"/>
    <property type="project" value="UniProtKB-KW"/>
</dbReference>
<comment type="caution">
    <text evidence="8">The sequence shown here is derived from an EMBL/GenBank/DDBJ whole genome shotgun (WGS) entry which is preliminary data.</text>
</comment>
<dbReference type="Gene3D" id="1.10.1740.10">
    <property type="match status" value="1"/>
</dbReference>
<accession>A0A8J3Z5C1</accession>
<keyword evidence="4" id="KW-0238">DNA-binding</keyword>
<protein>
    <submittedName>
        <fullName evidence="8">RNA polymerase sigma24 factor</fullName>
    </submittedName>
</protein>
<dbReference type="InterPro" id="IPR036388">
    <property type="entry name" value="WH-like_DNA-bd_sf"/>
</dbReference>
<dbReference type="GO" id="GO:0006352">
    <property type="term" value="P:DNA-templated transcription initiation"/>
    <property type="evidence" value="ECO:0007669"/>
    <property type="project" value="InterPro"/>
</dbReference>
<evidence type="ECO:0000313" key="9">
    <source>
        <dbReference type="Proteomes" id="UP000612585"/>
    </source>
</evidence>
<dbReference type="Proteomes" id="UP000612585">
    <property type="component" value="Unassembled WGS sequence"/>
</dbReference>
<dbReference type="InterPro" id="IPR007627">
    <property type="entry name" value="RNA_pol_sigma70_r2"/>
</dbReference>
<dbReference type="PANTHER" id="PTHR43133">
    <property type="entry name" value="RNA POLYMERASE ECF-TYPE SIGMA FACTO"/>
    <property type="match status" value="1"/>
</dbReference>
<evidence type="ECO:0000259" key="7">
    <source>
        <dbReference type="Pfam" id="PF08281"/>
    </source>
</evidence>
<evidence type="ECO:0000313" key="8">
    <source>
        <dbReference type="EMBL" id="GIJ57814.1"/>
    </source>
</evidence>
<dbReference type="InterPro" id="IPR013324">
    <property type="entry name" value="RNA_pol_sigma_r3/r4-like"/>
</dbReference>
<proteinExistence type="inferred from homology"/>
<dbReference type="SUPFAM" id="SSF88659">
    <property type="entry name" value="Sigma3 and sigma4 domains of RNA polymerase sigma factors"/>
    <property type="match status" value="1"/>
</dbReference>
<dbReference type="InterPro" id="IPR039425">
    <property type="entry name" value="RNA_pol_sigma-70-like"/>
</dbReference>
<dbReference type="Pfam" id="PF08281">
    <property type="entry name" value="Sigma70_r4_2"/>
    <property type="match status" value="1"/>
</dbReference>
<keyword evidence="9" id="KW-1185">Reference proteome</keyword>
<dbReference type="InterPro" id="IPR013325">
    <property type="entry name" value="RNA_pol_sigma_r2"/>
</dbReference>
<gene>
    <name evidence="8" type="ORF">Vau01_053300</name>
</gene>
<evidence type="ECO:0000256" key="5">
    <source>
        <dbReference type="ARBA" id="ARBA00023163"/>
    </source>
</evidence>
<feature type="domain" description="RNA polymerase sigma-70 region 2" evidence="6">
    <location>
        <begin position="12"/>
        <end position="76"/>
    </location>
</feature>
<keyword evidence="2" id="KW-0805">Transcription regulation</keyword>
<comment type="similarity">
    <text evidence="1">Belongs to the sigma-70 factor family. ECF subfamily.</text>
</comment>
<dbReference type="NCBIfam" id="TIGR02937">
    <property type="entry name" value="sigma70-ECF"/>
    <property type="match status" value="1"/>
</dbReference>
<dbReference type="EMBL" id="BOPG01000033">
    <property type="protein sequence ID" value="GIJ57814.1"/>
    <property type="molecule type" value="Genomic_DNA"/>
</dbReference>
<keyword evidence="3" id="KW-0731">Sigma factor</keyword>
<evidence type="ECO:0000256" key="3">
    <source>
        <dbReference type="ARBA" id="ARBA00023082"/>
    </source>
</evidence>
<dbReference type="SUPFAM" id="SSF88946">
    <property type="entry name" value="Sigma2 domain of RNA polymerase sigma factors"/>
    <property type="match status" value="1"/>
</dbReference>
<dbReference type="InterPro" id="IPR014284">
    <property type="entry name" value="RNA_pol_sigma-70_dom"/>
</dbReference>
<reference evidence="8" key="1">
    <citation type="submission" date="2021-01" db="EMBL/GenBank/DDBJ databases">
        <title>Whole genome shotgun sequence of Virgisporangium aurantiacum NBRC 16421.</title>
        <authorList>
            <person name="Komaki H."/>
            <person name="Tamura T."/>
        </authorList>
    </citation>
    <scope>NUCLEOTIDE SEQUENCE</scope>
    <source>
        <strain evidence="8">NBRC 16421</strain>
    </source>
</reference>
<evidence type="ECO:0000256" key="1">
    <source>
        <dbReference type="ARBA" id="ARBA00010641"/>
    </source>
</evidence>
<dbReference type="Pfam" id="PF04542">
    <property type="entry name" value="Sigma70_r2"/>
    <property type="match status" value="1"/>
</dbReference>
<sequence length="161" mass="18015">MDPPAQVAEIYASSYRRLVVQLYAVTGDLGEAQEAVQEAFVRLLGDPRRAAALENPESWLRRVAVNVARTRHRRRRLFDTVLRRQGPPAVVPDLSPDHVMLMTALRRLPRAQRDAIALHYLADLPVEEVARTLDVSVGTVKSRLSRGRAALAGHLKEREPA</sequence>
<name>A0A8J3Z5C1_9ACTN</name>
<dbReference type="Gene3D" id="1.10.10.10">
    <property type="entry name" value="Winged helix-like DNA-binding domain superfamily/Winged helix DNA-binding domain"/>
    <property type="match status" value="1"/>
</dbReference>